<evidence type="ECO:0000313" key="2">
    <source>
        <dbReference type="EMBL" id="MBP1996322.1"/>
    </source>
</evidence>
<name>A0ABS4J911_9BACL</name>
<feature type="transmembrane region" description="Helical" evidence="1">
    <location>
        <begin position="49"/>
        <end position="65"/>
    </location>
</feature>
<feature type="transmembrane region" description="Helical" evidence="1">
    <location>
        <begin position="71"/>
        <end position="96"/>
    </location>
</feature>
<sequence>MKNIVKSAAPLGCQRWRAVLHPQPSIIPVRARKSHPIKRKILSGYQSELVIRLVVICLVVVGFWFSVCLFIYLFVCLFVCLLVCLFICLFVCFRFVGCW</sequence>
<dbReference type="Proteomes" id="UP001519287">
    <property type="component" value="Unassembled WGS sequence"/>
</dbReference>
<keyword evidence="3" id="KW-1185">Reference proteome</keyword>
<evidence type="ECO:0000256" key="1">
    <source>
        <dbReference type="SAM" id="Phobius"/>
    </source>
</evidence>
<protein>
    <submittedName>
        <fullName evidence="2">Flp pilus assembly protein TadB</fullName>
    </submittedName>
</protein>
<gene>
    <name evidence="2" type="ORF">J2Z66_007968</name>
</gene>
<keyword evidence="1" id="KW-1133">Transmembrane helix</keyword>
<dbReference type="EMBL" id="JAGGLB010000047">
    <property type="protein sequence ID" value="MBP1996322.1"/>
    <property type="molecule type" value="Genomic_DNA"/>
</dbReference>
<dbReference type="RefSeq" id="WP_209978631.1">
    <property type="nucleotide sequence ID" value="NZ_JAGGLB010000047.1"/>
</dbReference>
<organism evidence="2 3">
    <name type="scientific">Paenibacillus eucommiae</name>
    <dbReference type="NCBI Taxonomy" id="1355755"/>
    <lineage>
        <taxon>Bacteria</taxon>
        <taxon>Bacillati</taxon>
        <taxon>Bacillota</taxon>
        <taxon>Bacilli</taxon>
        <taxon>Bacillales</taxon>
        <taxon>Paenibacillaceae</taxon>
        <taxon>Paenibacillus</taxon>
    </lineage>
</organism>
<keyword evidence="1" id="KW-0472">Membrane</keyword>
<evidence type="ECO:0000313" key="3">
    <source>
        <dbReference type="Proteomes" id="UP001519287"/>
    </source>
</evidence>
<comment type="caution">
    <text evidence="2">The sequence shown here is derived from an EMBL/GenBank/DDBJ whole genome shotgun (WGS) entry which is preliminary data.</text>
</comment>
<keyword evidence="1" id="KW-0812">Transmembrane</keyword>
<accession>A0ABS4J911</accession>
<proteinExistence type="predicted"/>
<reference evidence="2 3" key="1">
    <citation type="submission" date="2021-03" db="EMBL/GenBank/DDBJ databases">
        <title>Genomic Encyclopedia of Type Strains, Phase IV (KMG-IV): sequencing the most valuable type-strain genomes for metagenomic binning, comparative biology and taxonomic classification.</title>
        <authorList>
            <person name="Goeker M."/>
        </authorList>
    </citation>
    <scope>NUCLEOTIDE SEQUENCE [LARGE SCALE GENOMIC DNA]</scope>
    <source>
        <strain evidence="2 3">DSM 26048</strain>
    </source>
</reference>